<dbReference type="EMBL" id="DQWE01000410">
    <property type="protein sequence ID" value="HDI83885.1"/>
    <property type="molecule type" value="Genomic_DNA"/>
</dbReference>
<evidence type="ECO:0000256" key="7">
    <source>
        <dbReference type="SAM" id="Phobius"/>
    </source>
</evidence>
<protein>
    <submittedName>
        <fullName evidence="8">NCS2 family permease</fullName>
    </submittedName>
</protein>
<dbReference type="AlphaFoldDB" id="A0A7C0ZJG1"/>
<dbReference type="GO" id="GO:0005345">
    <property type="term" value="F:purine nucleobase transmembrane transporter activity"/>
    <property type="evidence" value="ECO:0007669"/>
    <property type="project" value="TreeGrafter"/>
</dbReference>
<evidence type="ECO:0000256" key="5">
    <source>
        <dbReference type="ARBA" id="ARBA00022989"/>
    </source>
</evidence>
<keyword evidence="6 7" id="KW-0472">Membrane</keyword>
<feature type="non-terminal residue" evidence="8">
    <location>
        <position position="1"/>
    </location>
</feature>
<dbReference type="Pfam" id="PF00860">
    <property type="entry name" value="Xan_ur_permease"/>
    <property type="match status" value="1"/>
</dbReference>
<reference evidence="8" key="1">
    <citation type="journal article" date="2020" name="mSystems">
        <title>Genome- and Community-Level Interaction Insights into Carbon Utilization and Element Cycling Functions of Hydrothermarchaeota in Hydrothermal Sediment.</title>
        <authorList>
            <person name="Zhou Z."/>
            <person name="Liu Y."/>
            <person name="Xu W."/>
            <person name="Pan J."/>
            <person name="Luo Z.H."/>
            <person name="Li M."/>
        </authorList>
    </citation>
    <scope>NUCLEOTIDE SEQUENCE [LARGE SCALE GENOMIC DNA]</scope>
    <source>
        <strain evidence="8">HyVt-102</strain>
    </source>
</reference>
<evidence type="ECO:0000256" key="3">
    <source>
        <dbReference type="ARBA" id="ARBA00022448"/>
    </source>
</evidence>
<organism evidence="8">
    <name type="scientific">candidate division WOR-3 bacterium</name>
    <dbReference type="NCBI Taxonomy" id="2052148"/>
    <lineage>
        <taxon>Bacteria</taxon>
        <taxon>Bacteria division WOR-3</taxon>
    </lineage>
</organism>
<sequence length="306" mass="32670">AISTGIGLFITFIGLQWSGVIGKSSTTGVTLGNLHTPYVLTFLIGFLITIVLYIRKVKGALLLGIIGGALIGIPLGVVKFSGFVSVPPSIAPTFMKMDVLGVLRWKYITPIVVLFLLDFFDTVGTLIGVGSHAGFIKDGKLPRAKQALLADSIGTVAGAMLGTSTVTSYIESATGVSAGGRTGLTAIFTALFFLLSMFFYPVVKAIGGGFTSGNLTYYPVIAPALVMVGVLMMKGVKDIEWDKLEEALPAFLVIVGIPFTYSISDGMAWGFISYPLVKVFSGKYREVHPVMWVLFGVFLLKYILVK</sequence>
<feature type="transmembrane region" description="Helical" evidence="7">
    <location>
        <begin position="182"/>
        <end position="203"/>
    </location>
</feature>
<feature type="transmembrane region" description="Helical" evidence="7">
    <location>
        <begin position="289"/>
        <end position="305"/>
    </location>
</feature>
<feature type="transmembrane region" description="Helical" evidence="7">
    <location>
        <begin position="38"/>
        <end position="54"/>
    </location>
</feature>
<dbReference type="GO" id="GO:0012505">
    <property type="term" value="C:endomembrane system"/>
    <property type="evidence" value="ECO:0007669"/>
    <property type="project" value="UniProtKB-SubCell"/>
</dbReference>
<dbReference type="Proteomes" id="UP000885847">
    <property type="component" value="Unassembled WGS sequence"/>
</dbReference>
<feature type="transmembrane region" description="Helical" evidence="7">
    <location>
        <begin position="107"/>
        <end position="136"/>
    </location>
</feature>
<dbReference type="PANTHER" id="PTHR43337">
    <property type="entry name" value="XANTHINE/URACIL PERMEASE C887.17-RELATED"/>
    <property type="match status" value="1"/>
</dbReference>
<proteinExistence type="inferred from homology"/>
<dbReference type="InterPro" id="IPR006043">
    <property type="entry name" value="NCS2"/>
</dbReference>
<gene>
    <name evidence="8" type="ORF">ENF18_08870</name>
</gene>
<evidence type="ECO:0000256" key="1">
    <source>
        <dbReference type="ARBA" id="ARBA00004127"/>
    </source>
</evidence>
<comment type="caution">
    <text evidence="8">The sequence shown here is derived from an EMBL/GenBank/DDBJ whole genome shotgun (WGS) entry which is preliminary data.</text>
</comment>
<feature type="transmembrane region" description="Helical" evidence="7">
    <location>
        <begin position="215"/>
        <end position="236"/>
    </location>
</feature>
<accession>A0A7C0ZJG1</accession>
<evidence type="ECO:0000313" key="8">
    <source>
        <dbReference type="EMBL" id="HDI83885.1"/>
    </source>
</evidence>
<keyword evidence="4 7" id="KW-0812">Transmembrane</keyword>
<dbReference type="InterPro" id="IPR045018">
    <property type="entry name" value="Azg-like"/>
</dbReference>
<keyword evidence="5 7" id="KW-1133">Transmembrane helix</keyword>
<dbReference type="PANTHER" id="PTHR43337:SF1">
    <property type="entry name" value="XANTHINE_URACIL PERMEASE C887.17-RELATED"/>
    <property type="match status" value="1"/>
</dbReference>
<name>A0A7C0ZJG1_UNCW3</name>
<comment type="similarity">
    <text evidence="2">Belongs to the nucleobase:cation symporter-2 (NCS2) (TC 2.A.40) family. Azg-like subfamily.</text>
</comment>
<feature type="transmembrane region" description="Helical" evidence="7">
    <location>
        <begin position="61"/>
        <end position="87"/>
    </location>
</feature>
<feature type="transmembrane region" description="Helical" evidence="7">
    <location>
        <begin position="248"/>
        <end position="277"/>
    </location>
</feature>
<keyword evidence="3" id="KW-0813">Transport</keyword>
<comment type="subcellular location">
    <subcellularLocation>
        <location evidence="1">Endomembrane system</location>
        <topology evidence="1">Multi-pass membrane protein</topology>
    </subcellularLocation>
</comment>
<evidence type="ECO:0000256" key="2">
    <source>
        <dbReference type="ARBA" id="ARBA00005697"/>
    </source>
</evidence>
<evidence type="ECO:0000256" key="4">
    <source>
        <dbReference type="ARBA" id="ARBA00022692"/>
    </source>
</evidence>
<dbReference type="GO" id="GO:0005886">
    <property type="term" value="C:plasma membrane"/>
    <property type="evidence" value="ECO:0007669"/>
    <property type="project" value="TreeGrafter"/>
</dbReference>
<evidence type="ECO:0000256" key="6">
    <source>
        <dbReference type="ARBA" id="ARBA00023136"/>
    </source>
</evidence>